<dbReference type="EMBL" id="CAAALY010083532">
    <property type="protein sequence ID" value="VEL26899.1"/>
    <property type="molecule type" value="Genomic_DNA"/>
</dbReference>
<accession>A0A448X322</accession>
<keyword evidence="3" id="KW-1185">Reference proteome</keyword>
<comment type="caution">
    <text evidence="2">The sequence shown here is derived from an EMBL/GenBank/DDBJ whole genome shotgun (WGS) entry which is preliminary data.</text>
</comment>
<proteinExistence type="predicted"/>
<feature type="region of interest" description="Disordered" evidence="1">
    <location>
        <begin position="1"/>
        <end position="29"/>
    </location>
</feature>
<sequence>MARLADDADYDAGEASGNVPSPPSDSANDHAYYRLRTRCVALGLPANNAKLRNHVKGLLNIETSLRPELRPQHLGLRIYAYKVRFNYCVDFHFEGQCFLKSFEV</sequence>
<evidence type="ECO:0000313" key="2">
    <source>
        <dbReference type="EMBL" id="VEL26899.1"/>
    </source>
</evidence>
<protein>
    <submittedName>
        <fullName evidence="2">Uncharacterized protein</fullName>
    </submittedName>
</protein>
<dbReference type="Proteomes" id="UP000784294">
    <property type="component" value="Unassembled WGS sequence"/>
</dbReference>
<dbReference type="AlphaFoldDB" id="A0A448X322"/>
<reference evidence="2" key="1">
    <citation type="submission" date="2018-11" db="EMBL/GenBank/DDBJ databases">
        <authorList>
            <consortium name="Pathogen Informatics"/>
        </authorList>
    </citation>
    <scope>NUCLEOTIDE SEQUENCE</scope>
</reference>
<gene>
    <name evidence="2" type="ORF">PXEA_LOCUS20339</name>
</gene>
<evidence type="ECO:0000256" key="1">
    <source>
        <dbReference type="SAM" id="MobiDB-lite"/>
    </source>
</evidence>
<organism evidence="2 3">
    <name type="scientific">Protopolystoma xenopodis</name>
    <dbReference type="NCBI Taxonomy" id="117903"/>
    <lineage>
        <taxon>Eukaryota</taxon>
        <taxon>Metazoa</taxon>
        <taxon>Spiralia</taxon>
        <taxon>Lophotrochozoa</taxon>
        <taxon>Platyhelminthes</taxon>
        <taxon>Monogenea</taxon>
        <taxon>Polyopisthocotylea</taxon>
        <taxon>Polystomatidea</taxon>
        <taxon>Polystomatidae</taxon>
        <taxon>Protopolystoma</taxon>
    </lineage>
</organism>
<evidence type="ECO:0000313" key="3">
    <source>
        <dbReference type="Proteomes" id="UP000784294"/>
    </source>
</evidence>
<name>A0A448X322_9PLAT</name>